<dbReference type="EMBL" id="JBJQOH010000006">
    <property type="protein sequence ID" value="KAL3684096.1"/>
    <property type="molecule type" value="Genomic_DNA"/>
</dbReference>
<name>A0ABD3GZI6_9MARC</name>
<dbReference type="GO" id="GO:0005737">
    <property type="term" value="C:cytoplasm"/>
    <property type="evidence" value="ECO:0007669"/>
    <property type="project" value="UniProtKB-ARBA"/>
</dbReference>
<dbReference type="InterPro" id="IPR002913">
    <property type="entry name" value="START_lipid-bd_dom"/>
</dbReference>
<dbReference type="InterPro" id="IPR023393">
    <property type="entry name" value="START-like_dom_sf"/>
</dbReference>
<evidence type="ECO:0000313" key="2">
    <source>
        <dbReference type="EMBL" id="KAL3684096.1"/>
    </source>
</evidence>
<dbReference type="Gene3D" id="3.30.530.20">
    <property type="match status" value="1"/>
</dbReference>
<gene>
    <name evidence="2" type="ORF">R1sor_002118</name>
</gene>
<feature type="domain" description="START" evidence="1">
    <location>
        <begin position="42"/>
        <end position="204"/>
    </location>
</feature>
<dbReference type="Proteomes" id="UP001633002">
    <property type="component" value="Unassembled WGS sequence"/>
</dbReference>
<dbReference type="PROSITE" id="PS50848">
    <property type="entry name" value="START"/>
    <property type="match status" value="1"/>
</dbReference>
<comment type="caution">
    <text evidence="2">The sequence shown here is derived from an EMBL/GenBank/DDBJ whole genome shotgun (WGS) entry which is preliminary data.</text>
</comment>
<accession>A0ABD3GZI6</accession>
<reference evidence="2 3" key="1">
    <citation type="submission" date="2024-09" db="EMBL/GenBank/DDBJ databases">
        <title>Chromosome-scale assembly of Riccia sorocarpa.</title>
        <authorList>
            <person name="Paukszto L."/>
        </authorList>
    </citation>
    <scope>NUCLEOTIDE SEQUENCE [LARGE SCALE GENOMIC DNA]</scope>
    <source>
        <strain evidence="2">LP-2024</strain>
        <tissue evidence="2">Aerial parts of the thallus</tissue>
    </source>
</reference>
<dbReference type="SUPFAM" id="SSF55961">
    <property type="entry name" value="Bet v1-like"/>
    <property type="match status" value="1"/>
</dbReference>
<proteinExistence type="predicted"/>
<dbReference type="Pfam" id="PF01852">
    <property type="entry name" value="START"/>
    <property type="match status" value="1"/>
</dbReference>
<dbReference type="PANTHER" id="PTHR19308:SF14">
    <property type="entry name" value="START DOMAIN-CONTAINING PROTEIN"/>
    <property type="match status" value="1"/>
</dbReference>
<keyword evidence="3" id="KW-1185">Reference proteome</keyword>
<sequence length="240" mass="27223">MAVSNCCSIVSDESVQRYVTHASERCVQDLLAASRPELYDDWKVYKIKRGVEISRRSQGSVMLVRGRSFVDVPPSQIQSVANAIETAKRWDPFFVEGQYLRTVQENLDLLRLVFGAEAGPLFKNREFIVYERRETMDDGTQVIAVASLPRELAAGIYPEEGKFVRGLLMQSGWVIEQVEQSDACIVTYVAQVDPAGWLPKWLVNMLSVKLVLVIDELYKLAQRFNEGEGSWPEEDDEPKT</sequence>
<dbReference type="CDD" id="cd00177">
    <property type="entry name" value="START"/>
    <property type="match status" value="1"/>
</dbReference>
<organism evidence="2 3">
    <name type="scientific">Riccia sorocarpa</name>
    <dbReference type="NCBI Taxonomy" id="122646"/>
    <lineage>
        <taxon>Eukaryota</taxon>
        <taxon>Viridiplantae</taxon>
        <taxon>Streptophyta</taxon>
        <taxon>Embryophyta</taxon>
        <taxon>Marchantiophyta</taxon>
        <taxon>Marchantiopsida</taxon>
        <taxon>Marchantiidae</taxon>
        <taxon>Marchantiales</taxon>
        <taxon>Ricciaceae</taxon>
        <taxon>Riccia</taxon>
    </lineage>
</organism>
<dbReference type="PANTHER" id="PTHR19308">
    <property type="entry name" value="PHOSPHATIDYLCHOLINE TRANSFER PROTEIN"/>
    <property type="match status" value="1"/>
</dbReference>
<evidence type="ECO:0000313" key="3">
    <source>
        <dbReference type="Proteomes" id="UP001633002"/>
    </source>
</evidence>
<protein>
    <recommendedName>
        <fullName evidence="1">START domain-containing protein</fullName>
    </recommendedName>
</protein>
<evidence type="ECO:0000259" key="1">
    <source>
        <dbReference type="PROSITE" id="PS50848"/>
    </source>
</evidence>
<dbReference type="InterPro" id="IPR051213">
    <property type="entry name" value="START_lipid_transfer"/>
</dbReference>
<dbReference type="AlphaFoldDB" id="A0ABD3GZI6"/>